<dbReference type="InterPro" id="IPR035500">
    <property type="entry name" value="NHR-like_dom_sf"/>
</dbReference>
<feature type="domain" description="Nuclear receptor" evidence="10">
    <location>
        <begin position="427"/>
        <end position="508"/>
    </location>
</feature>
<feature type="compositionally biased region" description="Low complexity" evidence="9">
    <location>
        <begin position="225"/>
        <end position="237"/>
    </location>
</feature>
<dbReference type="SUPFAM" id="SSF48508">
    <property type="entry name" value="Nuclear receptor ligand-binding domain"/>
    <property type="match status" value="1"/>
</dbReference>
<dbReference type="InterPro" id="IPR013088">
    <property type="entry name" value="Znf_NHR/GATA"/>
</dbReference>
<dbReference type="SUPFAM" id="SSF57716">
    <property type="entry name" value="Glucocorticoid receptor-like (DNA-binding domain)"/>
    <property type="match status" value="2"/>
</dbReference>
<name>A0ABD0LZ92_9CAEN</name>
<feature type="domain" description="Nuclear receptor" evidence="10">
    <location>
        <begin position="513"/>
        <end position="590"/>
    </location>
</feature>
<evidence type="ECO:0000256" key="5">
    <source>
        <dbReference type="ARBA" id="ARBA00023125"/>
    </source>
</evidence>
<keyword evidence="5" id="KW-0238">DNA-binding</keyword>
<dbReference type="GO" id="GO:0008270">
    <property type="term" value="F:zinc ion binding"/>
    <property type="evidence" value="ECO:0007669"/>
    <property type="project" value="UniProtKB-KW"/>
</dbReference>
<organism evidence="12 13">
    <name type="scientific">Batillaria attramentaria</name>
    <dbReference type="NCBI Taxonomy" id="370345"/>
    <lineage>
        <taxon>Eukaryota</taxon>
        <taxon>Metazoa</taxon>
        <taxon>Spiralia</taxon>
        <taxon>Lophotrochozoa</taxon>
        <taxon>Mollusca</taxon>
        <taxon>Gastropoda</taxon>
        <taxon>Caenogastropoda</taxon>
        <taxon>Sorbeoconcha</taxon>
        <taxon>Cerithioidea</taxon>
        <taxon>Batillariidae</taxon>
        <taxon>Batillaria</taxon>
    </lineage>
</organism>
<evidence type="ECO:0000259" key="10">
    <source>
        <dbReference type="PROSITE" id="PS51030"/>
    </source>
</evidence>
<dbReference type="Pfam" id="PF00105">
    <property type="entry name" value="zf-C4"/>
    <property type="match status" value="2"/>
</dbReference>
<evidence type="ECO:0000256" key="3">
    <source>
        <dbReference type="ARBA" id="ARBA00022833"/>
    </source>
</evidence>
<dbReference type="SMART" id="SM00399">
    <property type="entry name" value="ZnF_C4"/>
    <property type="match status" value="2"/>
</dbReference>
<keyword evidence="6" id="KW-0804">Transcription</keyword>
<feature type="domain" description="NR LBD" evidence="11">
    <location>
        <begin position="693"/>
        <end position="927"/>
    </location>
</feature>
<evidence type="ECO:0000256" key="7">
    <source>
        <dbReference type="ARBA" id="ARBA00023170"/>
    </source>
</evidence>
<dbReference type="Proteomes" id="UP001519460">
    <property type="component" value="Unassembled WGS sequence"/>
</dbReference>
<keyword evidence="13" id="KW-1185">Reference proteome</keyword>
<evidence type="ECO:0000256" key="1">
    <source>
        <dbReference type="ARBA" id="ARBA00022723"/>
    </source>
</evidence>
<reference evidence="12 13" key="1">
    <citation type="journal article" date="2023" name="Sci. Data">
        <title>Genome assembly of the Korean intertidal mud-creeper Batillaria attramentaria.</title>
        <authorList>
            <person name="Patra A.K."/>
            <person name="Ho P.T."/>
            <person name="Jun S."/>
            <person name="Lee S.J."/>
            <person name="Kim Y."/>
            <person name="Won Y.J."/>
        </authorList>
    </citation>
    <scope>NUCLEOTIDE SEQUENCE [LARGE SCALE GENOMIC DNA]</scope>
    <source>
        <strain evidence="12">Wonlab-2016</strain>
    </source>
</reference>
<keyword evidence="3" id="KW-0862">Zinc</keyword>
<evidence type="ECO:0000256" key="2">
    <source>
        <dbReference type="ARBA" id="ARBA00022771"/>
    </source>
</evidence>
<dbReference type="PROSITE" id="PS51843">
    <property type="entry name" value="NR_LBD"/>
    <property type="match status" value="1"/>
</dbReference>
<comment type="caution">
    <text evidence="12">The sequence shown here is derived from an EMBL/GenBank/DDBJ whole genome shotgun (WGS) entry which is preliminary data.</text>
</comment>
<accession>A0ABD0LZ92</accession>
<dbReference type="EMBL" id="JACVVK020000016">
    <property type="protein sequence ID" value="KAK7504333.1"/>
    <property type="molecule type" value="Genomic_DNA"/>
</dbReference>
<sequence length="927" mass="101970">MSQQHGWHFPSHVEFGAIRTSGVTHDCLQTVPSGSNSPATVCGLQFAGCNTTQVDSHLTQGCKESSYLCDGLQIPDKRMPAKRNLHGQIGNTRSEAWPDSDRAAVSDANLCASVSCAAPYFSSNSCPDGSHPQTQSGTAAPGHETDHEDAALHHFKSNCSSNNDTDYQGQKLILDQTKPSVFISKYFPLSSAPAPNFNLKKALSLKYTDSMKSARSKASCSTTKSFDSAPNSSVSSSKPVCQPHATVTSVSASGGRTLNHSGSSHGIAFQGVTGPNVPCFENMPDSSVPGVDSFSSVCIKRMKIQENNLPQVLSKDDSSGDWFAVSHQAGHGEQSTNPRDSSPVDCGGHMNNPLGTWPYSRGKQGLLVREETYCESNRECAVGSTRFRSAGRPDKVEPVETRPVVDEASELPHTTGQLEISPKRMDNGLCQVCGDMAAGFYCGAFVCEACKKFFIRASKQDKQKFVCLRHGTCKITKESRVQCQYCRYQRCLELNMYYPGEGKKSVVRVGIAEIPCRVCAAPSSGFHFGALTCEGCKGFFRRMVKEREPGTYRCSAGGACDISLHTRNMCKACRYQKCISIGMSVEGSRIGRQPNAVKHAISLEVKKKCLETGSEGPPTACSGTSYPSTTAAATVSTCQPSPTSSAASVLPSPVVHPKEESHSSPFSFTDVELLEVPVSQVVCVKEEPEDDVDYDMIEKSLQEAGVELARIPMTDRAKGNAFDEQSFTSMPNMWKKLMRHFEFHAQCVIRFAKKVPDFRKLPIDDQVALVQHATYPMVILNHARAYELDTGFYNYFNFSKREEAFILERIPSLKTLVEHFKHTGLMTQTMQTTDLEYTLLSCMLLLDSECQGLKNVEEVQALQNRIIRVFEIYEERTHGNGSSRFGEMMLRISELALASVQHWQTMALFLAENPDLEVPRLYKEMFF</sequence>
<keyword evidence="2" id="KW-0863">Zinc-finger</keyword>
<evidence type="ECO:0000313" key="12">
    <source>
        <dbReference type="EMBL" id="KAK7504333.1"/>
    </source>
</evidence>
<keyword evidence="1" id="KW-0479">Metal-binding</keyword>
<protein>
    <submittedName>
        <fullName evidence="12">Uncharacterized protein</fullName>
    </submittedName>
</protein>
<dbReference type="PRINTS" id="PR00398">
    <property type="entry name" value="STRDHORMONER"/>
</dbReference>
<dbReference type="InterPro" id="IPR001628">
    <property type="entry name" value="Znf_hrmn_rcpt"/>
</dbReference>
<evidence type="ECO:0000256" key="6">
    <source>
        <dbReference type="ARBA" id="ARBA00023163"/>
    </source>
</evidence>
<dbReference type="PANTHER" id="PTHR24082">
    <property type="entry name" value="NUCLEAR HORMONE RECEPTOR"/>
    <property type="match status" value="1"/>
</dbReference>
<dbReference type="PANTHER" id="PTHR24082:SF473">
    <property type="entry name" value="ECDYSONE-INDUCED PROTEIN 75B, ISOFORM B"/>
    <property type="match status" value="1"/>
</dbReference>
<dbReference type="PROSITE" id="PS00031">
    <property type="entry name" value="NUCLEAR_REC_DBD_1"/>
    <property type="match status" value="1"/>
</dbReference>
<gene>
    <name evidence="12" type="ORF">BaRGS_00004637</name>
</gene>
<dbReference type="Gene3D" id="3.30.50.10">
    <property type="entry name" value="Erythroid Transcription Factor GATA-1, subunit A"/>
    <property type="match status" value="2"/>
</dbReference>
<dbReference type="CDD" id="cd07179">
    <property type="entry name" value="2DBD_NR_DBD2"/>
    <property type="match status" value="1"/>
</dbReference>
<dbReference type="InterPro" id="IPR001723">
    <property type="entry name" value="Nuclear_hrmn_rcpt"/>
</dbReference>
<keyword evidence="4" id="KW-0805">Transcription regulation</keyword>
<feature type="region of interest" description="Disordered" evidence="9">
    <location>
        <begin position="219"/>
        <end position="241"/>
    </location>
</feature>
<proteinExistence type="predicted"/>
<dbReference type="GO" id="GO:0003677">
    <property type="term" value="F:DNA binding"/>
    <property type="evidence" value="ECO:0007669"/>
    <property type="project" value="UniProtKB-KW"/>
</dbReference>
<dbReference type="AlphaFoldDB" id="A0ABD0LZ92"/>
<dbReference type="InterPro" id="IPR050234">
    <property type="entry name" value="Nuclear_hormone_rcpt_NR1"/>
</dbReference>
<keyword evidence="7" id="KW-0675">Receptor</keyword>
<evidence type="ECO:0000256" key="4">
    <source>
        <dbReference type="ARBA" id="ARBA00023015"/>
    </source>
</evidence>
<dbReference type="Pfam" id="PF00104">
    <property type="entry name" value="Hormone_recep"/>
    <property type="match status" value="1"/>
</dbReference>
<evidence type="ECO:0000256" key="8">
    <source>
        <dbReference type="ARBA" id="ARBA00023242"/>
    </source>
</evidence>
<dbReference type="Gene3D" id="1.10.565.10">
    <property type="entry name" value="Retinoid X Receptor"/>
    <property type="match status" value="1"/>
</dbReference>
<evidence type="ECO:0000313" key="13">
    <source>
        <dbReference type="Proteomes" id="UP001519460"/>
    </source>
</evidence>
<dbReference type="InterPro" id="IPR000536">
    <property type="entry name" value="Nucl_hrmn_rcpt_lig-bd"/>
</dbReference>
<dbReference type="PROSITE" id="PS51030">
    <property type="entry name" value="NUCLEAR_REC_DBD_2"/>
    <property type="match status" value="2"/>
</dbReference>
<keyword evidence="8" id="KW-0539">Nucleus</keyword>
<evidence type="ECO:0000259" key="11">
    <source>
        <dbReference type="PROSITE" id="PS51843"/>
    </source>
</evidence>
<evidence type="ECO:0000256" key="9">
    <source>
        <dbReference type="SAM" id="MobiDB-lite"/>
    </source>
</evidence>
<dbReference type="PRINTS" id="PR00047">
    <property type="entry name" value="STROIDFINGER"/>
</dbReference>
<dbReference type="SMART" id="SM00430">
    <property type="entry name" value="HOLI"/>
    <property type="match status" value="1"/>
</dbReference>